<comment type="subcellular location">
    <subcellularLocation>
        <location evidence="1">Cell membrane</location>
        <topology evidence="1">Multi-pass membrane protein</topology>
    </subcellularLocation>
</comment>
<keyword evidence="4 6" id="KW-1133">Transmembrane helix</keyword>
<dbReference type="InterPro" id="IPR052218">
    <property type="entry name" value="Preflagellin_Peptidase"/>
</dbReference>
<protein>
    <recommendedName>
        <fullName evidence="7">Prepilin type IV endopeptidase peptidase domain-containing protein</fullName>
    </recommendedName>
</protein>
<keyword evidence="3 6" id="KW-0812">Transmembrane</keyword>
<feature type="transmembrane region" description="Helical" evidence="6">
    <location>
        <begin position="263"/>
        <end position="285"/>
    </location>
</feature>
<dbReference type="Gene3D" id="1.20.120.1220">
    <property type="match status" value="1"/>
</dbReference>
<dbReference type="InterPro" id="IPR000045">
    <property type="entry name" value="Prepilin_IV_endopep_pep"/>
</dbReference>
<dbReference type="AlphaFoldDB" id="A0A075GBR5"/>
<dbReference type="GO" id="GO:0004190">
    <property type="term" value="F:aspartic-type endopeptidase activity"/>
    <property type="evidence" value="ECO:0007669"/>
    <property type="project" value="InterPro"/>
</dbReference>
<proteinExistence type="predicted"/>
<evidence type="ECO:0000313" key="8">
    <source>
        <dbReference type="EMBL" id="AIF00785.1"/>
    </source>
</evidence>
<dbReference type="PANTHER" id="PTHR36506">
    <property type="entry name" value="PREFLAGELLIN PEPTIDASE"/>
    <property type="match status" value="1"/>
</dbReference>
<dbReference type="Pfam" id="PF01478">
    <property type="entry name" value="Peptidase_A24"/>
    <property type="match status" value="1"/>
</dbReference>
<dbReference type="EMBL" id="KF900602">
    <property type="protein sequence ID" value="AIF00785.1"/>
    <property type="molecule type" value="Genomic_DNA"/>
</dbReference>
<feature type="transmembrane region" description="Helical" evidence="6">
    <location>
        <begin position="102"/>
        <end position="126"/>
    </location>
</feature>
<evidence type="ECO:0000256" key="3">
    <source>
        <dbReference type="ARBA" id="ARBA00022692"/>
    </source>
</evidence>
<feature type="transmembrane region" description="Helical" evidence="6">
    <location>
        <begin position="172"/>
        <end position="193"/>
    </location>
</feature>
<dbReference type="PANTHER" id="PTHR36506:SF1">
    <property type="entry name" value="PREFLAGELLIN PEPTIDASE"/>
    <property type="match status" value="1"/>
</dbReference>
<evidence type="ECO:0000256" key="6">
    <source>
        <dbReference type="SAM" id="Phobius"/>
    </source>
</evidence>
<evidence type="ECO:0000256" key="4">
    <source>
        <dbReference type="ARBA" id="ARBA00022989"/>
    </source>
</evidence>
<sequence>MIPLIAIICLLSLLIASYTDLKTREVPDWLNYSLIVVGLGINAIYSTISSNPSFIIQSILGLIVGLIVAYSMFYLGQWGGGDSKMIIGLGALIGLELTINSFLLGLLINILLVGSIYGLVWGIILAAKNKNRFTKEIKKIIKNKRVIRSRLIIFIGSLLLLSPLFLTKVPSIIIPIILLIILINITPYLWIFVKAVENSSMYKRITPDKLTEGDWIANDIKIDGKYISGPKDLGIEKKQINQLIDLWKKGKIKKVLIKEGMPFIPSFFIAFIITLIYGNLFIFFIS</sequence>
<organism evidence="8">
    <name type="scientific">uncultured marine group II/III euryarchaeote KM3_139_C07</name>
    <dbReference type="NCBI Taxonomy" id="1457870"/>
    <lineage>
        <taxon>Archaea</taxon>
        <taxon>Methanobacteriati</taxon>
        <taxon>Methanobacteriota</taxon>
        <taxon>environmental samples</taxon>
    </lineage>
</organism>
<reference evidence="8" key="1">
    <citation type="journal article" date="2014" name="Genome Biol. Evol.">
        <title>Pangenome evidence for extensive interdomain horizontal transfer affecting lineage core and shell genes in uncultured planktonic thaumarchaeota and euryarchaeota.</title>
        <authorList>
            <person name="Deschamps P."/>
            <person name="Zivanovic Y."/>
            <person name="Moreira D."/>
            <person name="Rodriguez-Valera F."/>
            <person name="Lopez-Garcia P."/>
        </authorList>
    </citation>
    <scope>NUCLEOTIDE SEQUENCE</scope>
</reference>
<feature type="transmembrane region" description="Helical" evidence="6">
    <location>
        <begin position="55"/>
        <end position="75"/>
    </location>
</feature>
<accession>A0A075GBR5</accession>
<feature type="transmembrane region" description="Helical" evidence="6">
    <location>
        <begin position="147"/>
        <end position="166"/>
    </location>
</feature>
<feature type="transmembrane region" description="Helical" evidence="6">
    <location>
        <begin position="29"/>
        <end position="48"/>
    </location>
</feature>
<name>A0A075GBR5_9EURY</name>
<evidence type="ECO:0000256" key="2">
    <source>
        <dbReference type="ARBA" id="ARBA00022475"/>
    </source>
</evidence>
<evidence type="ECO:0000256" key="1">
    <source>
        <dbReference type="ARBA" id="ARBA00004651"/>
    </source>
</evidence>
<evidence type="ECO:0000259" key="7">
    <source>
        <dbReference type="Pfam" id="PF01478"/>
    </source>
</evidence>
<feature type="domain" description="Prepilin type IV endopeptidase peptidase" evidence="7">
    <location>
        <begin position="7"/>
        <end position="112"/>
    </location>
</feature>
<dbReference type="GO" id="GO:0005886">
    <property type="term" value="C:plasma membrane"/>
    <property type="evidence" value="ECO:0007669"/>
    <property type="project" value="UniProtKB-SubCell"/>
</dbReference>
<keyword evidence="2" id="KW-1003">Cell membrane</keyword>
<keyword evidence="5 6" id="KW-0472">Membrane</keyword>
<evidence type="ECO:0000256" key="5">
    <source>
        <dbReference type="ARBA" id="ARBA00023136"/>
    </source>
</evidence>